<dbReference type="CDD" id="cd16655">
    <property type="entry name" value="RING-Ubox_WDSUB1-like"/>
    <property type="match status" value="1"/>
</dbReference>
<evidence type="ECO:0000256" key="8">
    <source>
        <dbReference type="SAM" id="Coils"/>
    </source>
</evidence>
<proteinExistence type="predicted"/>
<dbReference type="Proteomes" id="UP001428341">
    <property type="component" value="Unassembled WGS sequence"/>
</dbReference>
<dbReference type="SUPFAM" id="SSF56112">
    <property type="entry name" value="Protein kinase-like (PK-like)"/>
    <property type="match status" value="1"/>
</dbReference>
<comment type="catalytic activity">
    <reaction evidence="1">
        <text>S-ubiquitinyl-[E2 ubiquitin-conjugating enzyme]-L-cysteine + [acceptor protein]-L-lysine = [E2 ubiquitin-conjugating enzyme]-L-cysteine + N(6)-ubiquitinyl-[acceptor protein]-L-lysine.</text>
        <dbReference type="EC" id="2.3.2.27"/>
    </reaction>
</comment>
<dbReference type="PANTHER" id="PTHR45647">
    <property type="entry name" value="OS02G0152300 PROTEIN"/>
    <property type="match status" value="1"/>
</dbReference>
<dbReference type="InterPro" id="IPR000719">
    <property type="entry name" value="Prot_kinase_dom"/>
</dbReference>
<keyword evidence="5" id="KW-0808">Transferase</keyword>
<keyword evidence="8" id="KW-0175">Coiled coil</keyword>
<comment type="pathway">
    <text evidence="3">Protein modification; protein ubiquitination.</text>
</comment>
<protein>
    <recommendedName>
        <fullName evidence="4">RING-type E3 ubiquitin transferase</fullName>
        <ecNumber evidence="4">2.3.2.27</ecNumber>
    </recommendedName>
</protein>
<dbReference type="PROSITE" id="PS00107">
    <property type="entry name" value="PROTEIN_KINASE_ATP"/>
    <property type="match status" value="1"/>
</dbReference>
<organism evidence="11 12">
    <name type="scientific">Citrus x changshan-huyou</name>
    <dbReference type="NCBI Taxonomy" id="2935761"/>
    <lineage>
        <taxon>Eukaryota</taxon>
        <taxon>Viridiplantae</taxon>
        <taxon>Streptophyta</taxon>
        <taxon>Embryophyta</taxon>
        <taxon>Tracheophyta</taxon>
        <taxon>Spermatophyta</taxon>
        <taxon>Magnoliopsida</taxon>
        <taxon>eudicotyledons</taxon>
        <taxon>Gunneridae</taxon>
        <taxon>Pentapetalae</taxon>
        <taxon>rosids</taxon>
        <taxon>malvids</taxon>
        <taxon>Sapindales</taxon>
        <taxon>Rutaceae</taxon>
        <taxon>Aurantioideae</taxon>
        <taxon>Citrus</taxon>
    </lineage>
</organism>
<dbReference type="PROSITE" id="PS51698">
    <property type="entry name" value="U_BOX"/>
    <property type="match status" value="1"/>
</dbReference>
<dbReference type="InterPro" id="IPR017441">
    <property type="entry name" value="Protein_kinase_ATP_BS"/>
</dbReference>
<dbReference type="Pfam" id="PF07714">
    <property type="entry name" value="PK_Tyr_Ser-Thr"/>
    <property type="match status" value="1"/>
</dbReference>
<name>A0AAP0QB26_9ROSI</name>
<dbReference type="Gene3D" id="3.30.40.10">
    <property type="entry name" value="Zinc/RING finger domain, C3HC4 (zinc finger)"/>
    <property type="match status" value="1"/>
</dbReference>
<dbReference type="InterPro" id="IPR001245">
    <property type="entry name" value="Ser-Thr/Tyr_kinase_cat_dom"/>
</dbReference>
<evidence type="ECO:0000256" key="3">
    <source>
        <dbReference type="ARBA" id="ARBA00004906"/>
    </source>
</evidence>
<dbReference type="PANTHER" id="PTHR45647:SF22">
    <property type="entry name" value="U-BOX DOMAIN-CONTAINING PROTEIN 32"/>
    <property type="match status" value="1"/>
</dbReference>
<dbReference type="EC" id="2.3.2.27" evidence="4"/>
<dbReference type="PROSITE" id="PS50011">
    <property type="entry name" value="PROTEIN_KINASE_DOM"/>
    <property type="match status" value="1"/>
</dbReference>
<comment type="function">
    <text evidence="2">Functions as an E3 ubiquitin ligase.</text>
</comment>
<dbReference type="GO" id="GO:0005524">
    <property type="term" value="F:ATP binding"/>
    <property type="evidence" value="ECO:0007669"/>
    <property type="project" value="UniProtKB-UniRule"/>
</dbReference>
<gene>
    <name evidence="11" type="ORF">WN944_024942</name>
</gene>
<dbReference type="EMBL" id="JBCGBO010000024">
    <property type="protein sequence ID" value="KAK9181803.1"/>
    <property type="molecule type" value="Genomic_DNA"/>
</dbReference>
<keyword evidence="12" id="KW-1185">Reference proteome</keyword>
<sequence length="791" mass="90016">MENFEENRQQRVVSDVEETIFVAVGKNVEKNKTTVFWALQNFAGKKISLLHVHKPSHVFAFKESKCAVNGLKQHADKIQVFDQYLLLLSQAGVLFRLIVSIRFVQGDSVWIEKDNVEDGIVEVITQQNIRWLVMGAAADKHYSKKLLELKSKKAIFVCQQAPISCHIWFCCKGCLIYTRSGSENRSELEISPTFLLMNSNEEMKQSGHLKLESLGYRLGFPDVEEDADDELEEISCCSVQSSWSSNSLLGTSKSTPLLTDEEEKSQSRLEQAKIEAKNSKKMVYEEVVKRWKEEDNAVEAKCKVKAMQSLCVKEMSQRKELEELLAKEKQEVQRTKNQHDKTVKELQTVQDQNSALEGQLAESHSVVKELEEKIISAVELLISFKQKRDQLRIECGNAQRRVRDIKKSIKREAVSFFQPGLLEFSFSELNEATNNFEPSWKIGEGRYGNVYRGLLRHLHVAIKMFPSYGPQSHLKFQNEVEVLSRVRHPNLVTLIGTCPESRSLVFEYLRNGSLEDCLACKNKKSPLRWQTRMQIASDVCSALIYLHSNEPCIIHGNLKPSKVLIDANFVSKLSDFGFFHLIPQGESTGNSTLCNESNNDSASVYIDPEYLETGKLTPESDVYSFGIILLRLLTGRPVLRIKKDVKCAIEKRNFNSVLDSSAGDWPVAEAEQLAHLALRCCENNRLNRPDLVSEIWSVLEALRVSCVFPVSCSGSKEHRRIPSHFVCPILQEVMKDPQIAADGFTYEGEAIRGWLKSGHNTSPMTNLKLEHCNLLPNYALHQAIIEWQQRW</sequence>
<dbReference type="Gene3D" id="3.30.200.20">
    <property type="entry name" value="Phosphorylase Kinase, domain 1"/>
    <property type="match status" value="1"/>
</dbReference>
<dbReference type="GO" id="GO:0004672">
    <property type="term" value="F:protein kinase activity"/>
    <property type="evidence" value="ECO:0007669"/>
    <property type="project" value="InterPro"/>
</dbReference>
<evidence type="ECO:0000256" key="1">
    <source>
        <dbReference type="ARBA" id="ARBA00000900"/>
    </source>
</evidence>
<evidence type="ECO:0000259" key="9">
    <source>
        <dbReference type="PROSITE" id="PS50011"/>
    </source>
</evidence>
<dbReference type="InterPro" id="IPR013083">
    <property type="entry name" value="Znf_RING/FYVE/PHD"/>
</dbReference>
<dbReference type="AlphaFoldDB" id="A0AAP0QB26"/>
<dbReference type="Pfam" id="PF04564">
    <property type="entry name" value="U-box"/>
    <property type="match status" value="1"/>
</dbReference>
<dbReference type="GO" id="GO:0016567">
    <property type="term" value="P:protein ubiquitination"/>
    <property type="evidence" value="ECO:0007669"/>
    <property type="project" value="InterPro"/>
</dbReference>
<reference evidence="11 12" key="1">
    <citation type="submission" date="2024-05" db="EMBL/GenBank/DDBJ databases">
        <title>Haplotype-resolved chromosome-level genome assembly of Huyou (Citrus changshanensis).</title>
        <authorList>
            <person name="Miao C."/>
            <person name="Chen W."/>
            <person name="Wu Y."/>
            <person name="Wang L."/>
            <person name="Zhao S."/>
            <person name="Grierson D."/>
            <person name="Xu C."/>
            <person name="Chen K."/>
        </authorList>
    </citation>
    <scope>NUCLEOTIDE SEQUENCE [LARGE SCALE GENOMIC DNA]</scope>
    <source>
        <strain evidence="11">01-14</strain>
        <tissue evidence="11">Leaf</tissue>
    </source>
</reference>
<feature type="domain" description="Protein kinase" evidence="9">
    <location>
        <begin position="436"/>
        <end position="702"/>
    </location>
</feature>
<evidence type="ECO:0000313" key="12">
    <source>
        <dbReference type="Proteomes" id="UP001428341"/>
    </source>
</evidence>
<keyword evidence="7" id="KW-0547">Nucleotide-binding</keyword>
<dbReference type="SUPFAM" id="SSF57850">
    <property type="entry name" value="RING/U-box"/>
    <property type="match status" value="1"/>
</dbReference>
<evidence type="ECO:0000256" key="6">
    <source>
        <dbReference type="ARBA" id="ARBA00022786"/>
    </source>
</evidence>
<dbReference type="Gene3D" id="1.10.510.10">
    <property type="entry name" value="Transferase(Phosphotransferase) domain 1"/>
    <property type="match status" value="1"/>
</dbReference>
<dbReference type="GO" id="GO:0061630">
    <property type="term" value="F:ubiquitin protein ligase activity"/>
    <property type="evidence" value="ECO:0007669"/>
    <property type="project" value="UniProtKB-EC"/>
</dbReference>
<evidence type="ECO:0000256" key="2">
    <source>
        <dbReference type="ARBA" id="ARBA00003861"/>
    </source>
</evidence>
<evidence type="ECO:0000256" key="7">
    <source>
        <dbReference type="PROSITE-ProRule" id="PRU10141"/>
    </source>
</evidence>
<feature type="coiled-coil region" evidence="8">
    <location>
        <begin position="311"/>
        <end position="408"/>
    </location>
</feature>
<keyword evidence="7" id="KW-0067">ATP-binding</keyword>
<evidence type="ECO:0000256" key="5">
    <source>
        <dbReference type="ARBA" id="ARBA00022679"/>
    </source>
</evidence>
<keyword evidence="6" id="KW-0833">Ubl conjugation pathway</keyword>
<dbReference type="InterPro" id="IPR003613">
    <property type="entry name" value="Ubox_domain"/>
</dbReference>
<dbReference type="InterPro" id="IPR011009">
    <property type="entry name" value="Kinase-like_dom_sf"/>
</dbReference>
<evidence type="ECO:0000313" key="11">
    <source>
        <dbReference type="EMBL" id="KAK9181803.1"/>
    </source>
</evidence>
<accession>A0AAP0QB26</accession>
<feature type="domain" description="U-box" evidence="10">
    <location>
        <begin position="720"/>
        <end position="791"/>
    </location>
</feature>
<evidence type="ECO:0000256" key="4">
    <source>
        <dbReference type="ARBA" id="ARBA00012483"/>
    </source>
</evidence>
<dbReference type="InterPro" id="IPR051348">
    <property type="entry name" value="U-box_ubiquitin_ligases"/>
</dbReference>
<comment type="caution">
    <text evidence="11">The sequence shown here is derived from an EMBL/GenBank/DDBJ whole genome shotgun (WGS) entry which is preliminary data.</text>
</comment>
<feature type="binding site" evidence="7">
    <location>
        <position position="463"/>
    </location>
    <ligand>
        <name>ATP</name>
        <dbReference type="ChEBI" id="CHEBI:30616"/>
    </ligand>
</feature>
<evidence type="ECO:0000259" key="10">
    <source>
        <dbReference type="PROSITE" id="PS51698"/>
    </source>
</evidence>
<dbReference type="SMART" id="SM00504">
    <property type="entry name" value="Ubox"/>
    <property type="match status" value="1"/>
</dbReference>